<feature type="transmembrane region" description="Helical" evidence="9">
    <location>
        <begin position="153"/>
        <end position="171"/>
    </location>
</feature>
<feature type="domain" description="ABC transmembrane type-1" evidence="11">
    <location>
        <begin position="36"/>
        <end position="318"/>
    </location>
</feature>
<dbReference type="InterPro" id="IPR003593">
    <property type="entry name" value="AAA+_ATPase"/>
</dbReference>
<dbReference type="InterPro" id="IPR017871">
    <property type="entry name" value="ABC_transporter-like_CS"/>
</dbReference>
<dbReference type="PANTHER" id="PTHR43394">
    <property type="entry name" value="ATP-DEPENDENT PERMEASE MDL1, MITOCHONDRIAL"/>
    <property type="match status" value="1"/>
</dbReference>
<dbReference type="PROSITE" id="PS00211">
    <property type="entry name" value="ABC_TRANSPORTER_1"/>
    <property type="match status" value="1"/>
</dbReference>
<dbReference type="GO" id="GO:0005886">
    <property type="term" value="C:plasma membrane"/>
    <property type="evidence" value="ECO:0007669"/>
    <property type="project" value="UniProtKB-SubCell"/>
</dbReference>
<dbReference type="SUPFAM" id="SSF52540">
    <property type="entry name" value="P-loop containing nucleoside triphosphate hydrolases"/>
    <property type="match status" value="1"/>
</dbReference>
<keyword evidence="4 9" id="KW-0812">Transmembrane</keyword>
<accession>A0A1I6GU30</accession>
<keyword evidence="13" id="KW-1185">Reference proteome</keyword>
<dbReference type="Pfam" id="PF00005">
    <property type="entry name" value="ABC_tran"/>
    <property type="match status" value="1"/>
</dbReference>
<dbReference type="GO" id="GO:0016887">
    <property type="term" value="F:ATP hydrolysis activity"/>
    <property type="evidence" value="ECO:0007669"/>
    <property type="project" value="InterPro"/>
</dbReference>
<organism evidence="12 13">
    <name type="scientific">Yoonia tamlensis</name>
    <dbReference type="NCBI Taxonomy" id="390270"/>
    <lineage>
        <taxon>Bacteria</taxon>
        <taxon>Pseudomonadati</taxon>
        <taxon>Pseudomonadota</taxon>
        <taxon>Alphaproteobacteria</taxon>
        <taxon>Rhodobacterales</taxon>
        <taxon>Paracoccaceae</taxon>
        <taxon>Yoonia</taxon>
    </lineage>
</organism>
<evidence type="ECO:0000259" key="11">
    <source>
        <dbReference type="PROSITE" id="PS50929"/>
    </source>
</evidence>
<dbReference type="Proteomes" id="UP000199478">
    <property type="component" value="Unassembled WGS sequence"/>
</dbReference>
<feature type="transmembrane region" description="Helical" evidence="9">
    <location>
        <begin position="177"/>
        <end position="197"/>
    </location>
</feature>
<dbReference type="PANTHER" id="PTHR43394:SF1">
    <property type="entry name" value="ATP-BINDING CASSETTE SUB-FAMILY B MEMBER 10, MITOCHONDRIAL"/>
    <property type="match status" value="1"/>
</dbReference>
<dbReference type="SUPFAM" id="SSF90123">
    <property type="entry name" value="ABC transporter transmembrane region"/>
    <property type="match status" value="1"/>
</dbReference>
<evidence type="ECO:0000256" key="3">
    <source>
        <dbReference type="ARBA" id="ARBA00022475"/>
    </source>
</evidence>
<evidence type="ECO:0000313" key="13">
    <source>
        <dbReference type="Proteomes" id="UP000199478"/>
    </source>
</evidence>
<dbReference type="STRING" id="390270.SAMN04488005_2169"/>
<dbReference type="EMBL" id="FOYP01000001">
    <property type="protein sequence ID" value="SFR45712.1"/>
    <property type="molecule type" value="Genomic_DNA"/>
</dbReference>
<evidence type="ECO:0000256" key="7">
    <source>
        <dbReference type="ARBA" id="ARBA00022989"/>
    </source>
</evidence>
<evidence type="ECO:0000256" key="1">
    <source>
        <dbReference type="ARBA" id="ARBA00004651"/>
    </source>
</evidence>
<proteinExistence type="predicted"/>
<dbReference type="PROSITE" id="PS50929">
    <property type="entry name" value="ABC_TM1F"/>
    <property type="match status" value="1"/>
</dbReference>
<dbReference type="InterPro" id="IPR027417">
    <property type="entry name" value="P-loop_NTPase"/>
</dbReference>
<dbReference type="RefSeq" id="WP_090199785.1">
    <property type="nucleotide sequence ID" value="NZ_FOYP01000001.1"/>
</dbReference>
<dbReference type="InterPro" id="IPR011527">
    <property type="entry name" value="ABC1_TM_dom"/>
</dbReference>
<dbReference type="PROSITE" id="PS50893">
    <property type="entry name" value="ABC_TRANSPORTER_2"/>
    <property type="match status" value="1"/>
</dbReference>
<keyword evidence="6 12" id="KW-0067">ATP-binding</keyword>
<feature type="domain" description="ABC transporter" evidence="10">
    <location>
        <begin position="352"/>
        <end position="585"/>
    </location>
</feature>
<dbReference type="GO" id="GO:0005524">
    <property type="term" value="F:ATP binding"/>
    <property type="evidence" value="ECO:0007669"/>
    <property type="project" value="UniProtKB-KW"/>
</dbReference>
<dbReference type="Gene3D" id="1.20.1560.10">
    <property type="entry name" value="ABC transporter type 1, transmembrane domain"/>
    <property type="match status" value="1"/>
</dbReference>
<evidence type="ECO:0000313" key="12">
    <source>
        <dbReference type="EMBL" id="SFR45712.1"/>
    </source>
</evidence>
<dbReference type="Pfam" id="PF00664">
    <property type="entry name" value="ABC_membrane"/>
    <property type="match status" value="1"/>
</dbReference>
<feature type="transmembrane region" description="Helical" evidence="9">
    <location>
        <begin position="257"/>
        <end position="280"/>
    </location>
</feature>
<feature type="transmembrane region" description="Helical" evidence="9">
    <location>
        <begin position="33"/>
        <end position="52"/>
    </location>
</feature>
<dbReference type="SMART" id="SM00382">
    <property type="entry name" value="AAA"/>
    <property type="match status" value="1"/>
</dbReference>
<dbReference type="FunFam" id="3.40.50.300:FF:000221">
    <property type="entry name" value="Multidrug ABC transporter ATP-binding protein"/>
    <property type="match status" value="1"/>
</dbReference>
<keyword evidence="5" id="KW-0547">Nucleotide-binding</keyword>
<evidence type="ECO:0000256" key="5">
    <source>
        <dbReference type="ARBA" id="ARBA00022741"/>
    </source>
</evidence>
<evidence type="ECO:0000256" key="2">
    <source>
        <dbReference type="ARBA" id="ARBA00022448"/>
    </source>
</evidence>
<dbReference type="GO" id="GO:0015421">
    <property type="term" value="F:ABC-type oligopeptide transporter activity"/>
    <property type="evidence" value="ECO:0007669"/>
    <property type="project" value="TreeGrafter"/>
</dbReference>
<comment type="subcellular location">
    <subcellularLocation>
        <location evidence="1">Cell membrane</location>
        <topology evidence="1">Multi-pass membrane protein</topology>
    </subcellularLocation>
</comment>
<evidence type="ECO:0000256" key="9">
    <source>
        <dbReference type="SAM" id="Phobius"/>
    </source>
</evidence>
<keyword evidence="7 9" id="KW-1133">Transmembrane helix</keyword>
<name>A0A1I6GU30_9RHOB</name>
<reference evidence="13" key="1">
    <citation type="submission" date="2016-10" db="EMBL/GenBank/DDBJ databases">
        <authorList>
            <person name="Varghese N."/>
            <person name="Submissions S."/>
        </authorList>
    </citation>
    <scope>NUCLEOTIDE SEQUENCE [LARGE SCALE GENOMIC DNA]</scope>
    <source>
        <strain evidence="13">DSM 26879</strain>
    </source>
</reference>
<keyword evidence="3" id="KW-1003">Cell membrane</keyword>
<dbReference type="OrthoDB" id="9808328at2"/>
<evidence type="ECO:0000256" key="8">
    <source>
        <dbReference type="ARBA" id="ARBA00023136"/>
    </source>
</evidence>
<feature type="transmembrane region" description="Helical" evidence="9">
    <location>
        <begin position="72"/>
        <end position="89"/>
    </location>
</feature>
<dbReference type="InterPro" id="IPR039421">
    <property type="entry name" value="Type_1_exporter"/>
</dbReference>
<evidence type="ECO:0000256" key="6">
    <source>
        <dbReference type="ARBA" id="ARBA00022840"/>
    </source>
</evidence>
<dbReference type="Gene3D" id="3.40.50.300">
    <property type="entry name" value="P-loop containing nucleotide triphosphate hydrolases"/>
    <property type="match status" value="1"/>
</dbReference>
<keyword evidence="2" id="KW-0813">Transport</keyword>
<evidence type="ECO:0000256" key="4">
    <source>
        <dbReference type="ARBA" id="ARBA00022692"/>
    </source>
</evidence>
<dbReference type="InterPro" id="IPR036640">
    <property type="entry name" value="ABC1_TM_sf"/>
</dbReference>
<protein>
    <submittedName>
        <fullName evidence="12">ATP-binding cassette, subfamily B, MsbA</fullName>
    </submittedName>
</protein>
<gene>
    <name evidence="12" type="ORF">SAMN04488005_2169</name>
</gene>
<dbReference type="AlphaFoldDB" id="A0A1I6GU30"/>
<dbReference type="InterPro" id="IPR003439">
    <property type="entry name" value="ABC_transporter-like_ATP-bd"/>
</dbReference>
<dbReference type="CDD" id="cd18552">
    <property type="entry name" value="ABC_6TM_MsbA_like"/>
    <property type="match status" value="1"/>
</dbReference>
<evidence type="ECO:0000259" key="10">
    <source>
        <dbReference type="PROSITE" id="PS50893"/>
    </source>
</evidence>
<sequence length="596" mass="64792">MAAPIPPKDPSKSQSAVTLFWWLWKDYLRPQKWLLVAAIFFMMIEGSMLALISRMIQPMFDDVFAAADESALYFVAFGILGIFIVRALTATAQRLLMTLVVQLTAASMRKHLLRHMMTLDSGFYAIHPPGQLIERVQGDVGSINSVWSGIITALGRDLISVIGLFGVALWIDWQWTLIAVVGIPMLVMPSLLVQSYIRRRARNSREIAGKISTRLDEVFHGINPIKLNALENYQGGRYDALIKEGVRADMRTAAGQSAVPALIDIMTGIGFMGVMLYGGVEIMSGEKTNGEFMAFFTSMSLAFDPLRRLGAMSGQWQMAAASVERLQEVLNLKPSIVSPKIPAKAAQGCPEIVLRDVNMQYGELPVLRGAGFVAKAGKTTALVGASGAGKSTIFNVLTRLVEPGTGDITIDGTQIKDFDLTELRGQFSVVSQDAALFDETLRDNILLGREDVTDAHLQAVLDAAHVSDFLPLLPDGLDSPAGPRGSNLSGGQRQRVAIARALLRDTPILLLDEATSALDTKSEAIVQAALEQLSAGRTTLVIAHRLSTVRNADSIVVMDHGRVIDQGTHDELLARGGIYADLYNLQFSQAESEDND</sequence>
<keyword evidence="8 9" id="KW-0472">Membrane</keyword>